<dbReference type="PANTHER" id="PTHR31988">
    <property type="entry name" value="ESTERASE, PUTATIVE (DUF303)-RELATED"/>
    <property type="match status" value="1"/>
</dbReference>
<proteinExistence type="predicted"/>
<dbReference type="EMBL" id="QVLV01000035">
    <property type="protein sequence ID" value="RGE55878.1"/>
    <property type="molecule type" value="Genomic_DNA"/>
</dbReference>
<comment type="caution">
    <text evidence="3">The sequence shown here is derived from an EMBL/GenBank/DDBJ whole genome shotgun (WGS) entry which is preliminary data.</text>
</comment>
<evidence type="ECO:0000313" key="3">
    <source>
        <dbReference type="EMBL" id="RGE55878.1"/>
    </source>
</evidence>
<organism evidence="3 4">
    <name type="scientific">Eisenbergiella massiliensis</name>
    <dbReference type="NCBI Taxonomy" id="1720294"/>
    <lineage>
        <taxon>Bacteria</taxon>
        <taxon>Bacillati</taxon>
        <taxon>Bacillota</taxon>
        <taxon>Clostridia</taxon>
        <taxon>Lachnospirales</taxon>
        <taxon>Lachnospiraceae</taxon>
        <taxon>Eisenbergiella</taxon>
    </lineage>
</organism>
<dbReference type="GO" id="GO:0016787">
    <property type="term" value="F:hydrolase activity"/>
    <property type="evidence" value="ECO:0007669"/>
    <property type="project" value="UniProtKB-KW"/>
</dbReference>
<dbReference type="Proteomes" id="UP000260812">
    <property type="component" value="Unassembled WGS sequence"/>
</dbReference>
<evidence type="ECO:0000313" key="4">
    <source>
        <dbReference type="Proteomes" id="UP000260812"/>
    </source>
</evidence>
<name>A0A3E3HVL7_9FIRM</name>
<dbReference type="PANTHER" id="PTHR31988:SF19">
    <property type="entry name" value="9-O-ACETYL-N-ACETYLNEURAMINIC ACID DEACETYLASE-RELATED"/>
    <property type="match status" value="1"/>
</dbReference>
<protein>
    <recommendedName>
        <fullName evidence="2">Sialate O-acetylesterase domain-containing protein</fullName>
    </recommendedName>
</protein>
<dbReference type="InterPro" id="IPR005181">
    <property type="entry name" value="SASA"/>
</dbReference>
<evidence type="ECO:0000259" key="2">
    <source>
        <dbReference type="Pfam" id="PF03629"/>
    </source>
</evidence>
<accession>A0A3E3HVL7</accession>
<dbReference type="InterPro" id="IPR052940">
    <property type="entry name" value="Carb_Esterase_6"/>
</dbReference>
<dbReference type="Pfam" id="PF03629">
    <property type="entry name" value="SASA"/>
    <property type="match status" value="1"/>
</dbReference>
<dbReference type="AlphaFoldDB" id="A0A3E3HVL7"/>
<sequence>MENKCVIKNSKTVDLFLFMGQSNMAGRGIVSEKWAQPAPQIMEGAGYEYRAISAPDKLYPLTEPFGRQENAEDGINDGNMKTGSLVTAFVNACYQKTGVPIVGVSASKGGSSILQWQPGTPYLSDTLRRLAKARRFLEKEGIFIRHTFMLWCQGETDGDHHMTAGDYQSYFMQMWERMKMEGVERCFLIRIGRYNGAEKISYEDIRQAQEALAQKIPEVVMVSRKFAEMKARGLMKDEFHYYQQAYNEVGIQAGENTAEYIRMESGL</sequence>
<gene>
    <name evidence="3" type="ORF">DXC51_27350</name>
</gene>
<dbReference type="RefSeq" id="WP_102288577.1">
    <property type="nucleotide sequence ID" value="NZ_JBKUNB010000001.1"/>
</dbReference>
<feature type="domain" description="Sialate O-acetylesterase" evidence="2">
    <location>
        <begin position="13"/>
        <end position="254"/>
    </location>
</feature>
<keyword evidence="4" id="KW-1185">Reference proteome</keyword>
<dbReference type="GeneID" id="97990467"/>
<evidence type="ECO:0000256" key="1">
    <source>
        <dbReference type="ARBA" id="ARBA00022801"/>
    </source>
</evidence>
<dbReference type="Gene3D" id="3.40.50.1110">
    <property type="entry name" value="SGNH hydrolase"/>
    <property type="match status" value="1"/>
</dbReference>
<reference evidence="3" key="1">
    <citation type="submission" date="2018-08" db="EMBL/GenBank/DDBJ databases">
        <title>A genome reference for cultivated species of the human gut microbiota.</title>
        <authorList>
            <person name="Zou Y."/>
            <person name="Xue W."/>
            <person name="Luo G."/>
        </authorList>
    </citation>
    <scope>NUCLEOTIDE SEQUENCE [LARGE SCALE GENOMIC DNA]</scope>
    <source>
        <strain evidence="3">TF05-5AC</strain>
    </source>
</reference>
<keyword evidence="1" id="KW-0378">Hydrolase</keyword>
<dbReference type="InterPro" id="IPR036514">
    <property type="entry name" value="SGNH_hydro_sf"/>
</dbReference>
<dbReference type="SUPFAM" id="SSF52266">
    <property type="entry name" value="SGNH hydrolase"/>
    <property type="match status" value="1"/>
</dbReference>